<protein>
    <submittedName>
        <fullName evidence="6">Arginine metabolism regulation II</fullName>
    </submittedName>
</protein>
<accession>A0A8H4P4D0</accession>
<feature type="compositionally biased region" description="Low complexity" evidence="3">
    <location>
        <begin position="512"/>
        <end position="522"/>
    </location>
</feature>
<feature type="transmembrane region" description="Helical" evidence="4">
    <location>
        <begin position="101"/>
        <end position="119"/>
    </location>
</feature>
<dbReference type="GO" id="GO:0005634">
    <property type="term" value="C:nucleus"/>
    <property type="evidence" value="ECO:0007669"/>
    <property type="project" value="UniProtKB-SubCell"/>
</dbReference>
<dbReference type="Pfam" id="PF00172">
    <property type="entry name" value="Zn_clus"/>
    <property type="match status" value="1"/>
</dbReference>
<feature type="region of interest" description="Disordered" evidence="3">
    <location>
        <begin position="275"/>
        <end position="302"/>
    </location>
</feature>
<dbReference type="PANTHER" id="PTHR37534:SF46">
    <property type="entry name" value="ZN(II)2CYS6 TRANSCRIPTION FACTOR (EUROFUNG)"/>
    <property type="match status" value="1"/>
</dbReference>
<dbReference type="Proteomes" id="UP000554235">
    <property type="component" value="Unassembled WGS sequence"/>
</dbReference>
<evidence type="ECO:0000256" key="1">
    <source>
        <dbReference type="ARBA" id="ARBA00004123"/>
    </source>
</evidence>
<comment type="caution">
    <text evidence="6">The sequence shown here is derived from an EMBL/GenBank/DDBJ whole genome shotgun (WGS) entry which is preliminary data.</text>
</comment>
<sequence length="915" mass="100837">MPFASPGEAEILVLQTIILAIATAAITARLYLRLKIQSRSLLGSDFIMCGAWVAAMVQAALVIAMAALGSLTPELQTSFENWPGSLEDLTTLLKLVWVSNFTFYATSYLCKGALLAVYLRVFPVFMVKRRIFLWATIVYVVAGFIVTMALVLGLCPPESNWSLDPNTRCPPRAWMLSFEVGFALDFSGDILTFILPWFIIPGLNIRWSLQLGVYVTFLLGLISIIFCLLCFITLQQALVDYNTSFTTVVLWNILDIDVALVVAILPSLRPFFNSTKSPDPSSGRGASDASSGQPSGVATIGSGRNIDRSIEAIAPWTVLDDLESNSHDLPAEYSRPDTGTTDCHSRGGGTSIGSQRRCWTCRSRKVKCDCTRPSCNRCVKARLECQGYNVPLYWVAGDEEVSASAIKRQAMSLALGNPHWPPGVADDVDKHMQELDGFENEASCESLVSGPFGVFLGEFRTDLAASNEPSPDISAQIAGKKETEIVHEDLDLVMDDNMEEIVNGSDPLINEDQPSSSTDQQQSVELRSKFQALFNQPPSLTFTNLGNNSSRDHLVSNLMYHYVNNVATILQPVLHSRNTYNSIYATKAMTIADSLSWGDIVQSSSISDSKVALLYSLLTSSAFHLRGFRATDEADALARYFLVKAQSHLQLALDALFVPSDHSSTIARATSLSKREAVLSVMLTLVTADIMDGHMSEFWIHLDGTKELVRHLRGHVLPGSHGEHLINISYFLCIMSDSTDVNLEPAPQTTNLDSIFLGGGHALEFTYGITARLADFIRRVTQLARNIAYYESSGCPMPSNLVTESNNLLAEIQEWQISQEALPTFSTSDDITKLLASKHMFAFAQSIQIYYHTRVFPCDPEAMQSLVKSVASHLTEIERIKRRTGYNAVMTATISWPGFIASCQAEPHGRRVWTE</sequence>
<comment type="subcellular location">
    <subcellularLocation>
        <location evidence="1">Nucleus</location>
    </subcellularLocation>
</comment>
<dbReference type="Pfam" id="PF11951">
    <property type="entry name" value="Fungal_trans_2"/>
    <property type="match status" value="1"/>
</dbReference>
<feature type="transmembrane region" description="Helical" evidence="4">
    <location>
        <begin position="131"/>
        <end position="154"/>
    </location>
</feature>
<feature type="compositionally biased region" description="Low complexity" evidence="3">
    <location>
        <begin position="281"/>
        <end position="292"/>
    </location>
</feature>
<feature type="transmembrane region" description="Helical" evidence="4">
    <location>
        <begin position="211"/>
        <end position="234"/>
    </location>
</feature>
<evidence type="ECO:0000313" key="7">
    <source>
        <dbReference type="Proteomes" id="UP000554235"/>
    </source>
</evidence>
<dbReference type="CDD" id="cd00067">
    <property type="entry name" value="GAL4"/>
    <property type="match status" value="1"/>
</dbReference>
<dbReference type="GO" id="GO:0008270">
    <property type="term" value="F:zinc ion binding"/>
    <property type="evidence" value="ECO:0007669"/>
    <property type="project" value="InterPro"/>
</dbReference>
<keyword evidence="4" id="KW-0472">Membrane</keyword>
<dbReference type="SUPFAM" id="SSF57701">
    <property type="entry name" value="Zn2/Cys6 DNA-binding domain"/>
    <property type="match status" value="1"/>
</dbReference>
<reference evidence="6 7" key="1">
    <citation type="submission" date="2020-01" db="EMBL/GenBank/DDBJ databases">
        <title>Identification and distribution of gene clusters putatively required for synthesis of sphingolipid metabolism inhibitors in phylogenetically diverse species of the filamentous fungus Fusarium.</title>
        <authorList>
            <person name="Kim H.-S."/>
            <person name="Busman M."/>
            <person name="Brown D.W."/>
            <person name="Divon H."/>
            <person name="Uhlig S."/>
            <person name="Proctor R.H."/>
        </authorList>
    </citation>
    <scope>NUCLEOTIDE SEQUENCE [LARGE SCALE GENOMIC DNA]</scope>
    <source>
        <strain evidence="6 7">NRRL 20459</strain>
    </source>
</reference>
<dbReference type="InterPro" id="IPR049326">
    <property type="entry name" value="Rhodopsin_dom_fungi"/>
</dbReference>
<feature type="domain" description="Zn(2)-C6 fungal-type" evidence="5">
    <location>
        <begin position="357"/>
        <end position="385"/>
    </location>
</feature>
<dbReference type="InterPro" id="IPR021858">
    <property type="entry name" value="Fun_TF"/>
</dbReference>
<dbReference type="Gene3D" id="4.10.240.10">
    <property type="entry name" value="Zn(2)-C6 fungal-type DNA-binding domain"/>
    <property type="match status" value="1"/>
</dbReference>
<keyword evidence="4" id="KW-1133">Transmembrane helix</keyword>
<dbReference type="EMBL" id="JAADYS010001600">
    <property type="protein sequence ID" value="KAF4462044.1"/>
    <property type="molecule type" value="Genomic_DNA"/>
</dbReference>
<dbReference type="OrthoDB" id="3477330at2759"/>
<dbReference type="GO" id="GO:0000981">
    <property type="term" value="F:DNA-binding transcription factor activity, RNA polymerase II-specific"/>
    <property type="evidence" value="ECO:0007669"/>
    <property type="project" value="InterPro"/>
</dbReference>
<feature type="region of interest" description="Disordered" evidence="3">
    <location>
        <begin position="503"/>
        <end position="522"/>
    </location>
</feature>
<dbReference type="AlphaFoldDB" id="A0A8H4P4D0"/>
<keyword evidence="4" id="KW-0812">Transmembrane</keyword>
<evidence type="ECO:0000256" key="4">
    <source>
        <dbReference type="SAM" id="Phobius"/>
    </source>
</evidence>
<proteinExistence type="predicted"/>
<keyword evidence="7" id="KW-1185">Reference proteome</keyword>
<feature type="transmembrane region" description="Helical" evidence="4">
    <location>
        <begin position="174"/>
        <end position="199"/>
    </location>
</feature>
<dbReference type="InterPro" id="IPR036864">
    <property type="entry name" value="Zn2-C6_fun-type_DNA-bd_sf"/>
</dbReference>
<dbReference type="PANTHER" id="PTHR37534">
    <property type="entry name" value="TRANSCRIPTIONAL ACTIVATOR PROTEIN UGA3"/>
    <property type="match status" value="1"/>
</dbReference>
<dbReference type="Pfam" id="PF20684">
    <property type="entry name" value="Fung_rhodopsin"/>
    <property type="match status" value="1"/>
</dbReference>
<evidence type="ECO:0000256" key="2">
    <source>
        <dbReference type="ARBA" id="ARBA00023242"/>
    </source>
</evidence>
<keyword evidence="2" id="KW-0539">Nucleus</keyword>
<evidence type="ECO:0000256" key="3">
    <source>
        <dbReference type="SAM" id="MobiDB-lite"/>
    </source>
</evidence>
<name>A0A8H4P4D0_9HYPO</name>
<gene>
    <name evidence="6" type="ORF">FALBO_11147</name>
</gene>
<feature type="transmembrane region" description="Helical" evidence="4">
    <location>
        <begin position="12"/>
        <end position="32"/>
    </location>
</feature>
<dbReference type="InterPro" id="IPR001138">
    <property type="entry name" value="Zn2Cys6_DnaBD"/>
</dbReference>
<dbReference type="PROSITE" id="PS50048">
    <property type="entry name" value="ZN2_CY6_FUNGAL_2"/>
    <property type="match status" value="1"/>
</dbReference>
<feature type="transmembrane region" description="Helical" evidence="4">
    <location>
        <begin position="44"/>
        <end position="68"/>
    </location>
</feature>
<organism evidence="6 7">
    <name type="scientific">Fusarium albosuccineum</name>
    <dbReference type="NCBI Taxonomy" id="1237068"/>
    <lineage>
        <taxon>Eukaryota</taxon>
        <taxon>Fungi</taxon>
        <taxon>Dikarya</taxon>
        <taxon>Ascomycota</taxon>
        <taxon>Pezizomycotina</taxon>
        <taxon>Sordariomycetes</taxon>
        <taxon>Hypocreomycetidae</taxon>
        <taxon>Hypocreales</taxon>
        <taxon>Nectriaceae</taxon>
        <taxon>Fusarium</taxon>
        <taxon>Fusarium decemcellulare species complex</taxon>
    </lineage>
</organism>
<feature type="region of interest" description="Disordered" evidence="3">
    <location>
        <begin position="329"/>
        <end position="350"/>
    </location>
</feature>
<dbReference type="SMART" id="SM00066">
    <property type="entry name" value="GAL4"/>
    <property type="match status" value="1"/>
</dbReference>
<evidence type="ECO:0000313" key="6">
    <source>
        <dbReference type="EMBL" id="KAF4462044.1"/>
    </source>
</evidence>
<evidence type="ECO:0000259" key="5">
    <source>
        <dbReference type="PROSITE" id="PS50048"/>
    </source>
</evidence>